<evidence type="ECO:0000256" key="3">
    <source>
        <dbReference type="ARBA" id="ARBA00022989"/>
    </source>
</evidence>
<dbReference type="OrthoDB" id="422206at2759"/>
<feature type="transmembrane region" description="Helical" evidence="5">
    <location>
        <begin position="187"/>
        <end position="206"/>
    </location>
</feature>
<keyword evidence="3 5" id="KW-1133">Transmembrane helix</keyword>
<dbReference type="GeneID" id="105273900"/>
<evidence type="ECO:0000313" key="7">
    <source>
        <dbReference type="RefSeq" id="XP_011314909.1"/>
    </source>
</evidence>
<dbReference type="InterPro" id="IPR049680">
    <property type="entry name" value="FLVCR1-2_SLC49-like"/>
</dbReference>
<organism evidence="6 7">
    <name type="scientific">Fopius arisanus</name>
    <dbReference type="NCBI Taxonomy" id="64838"/>
    <lineage>
        <taxon>Eukaryota</taxon>
        <taxon>Metazoa</taxon>
        <taxon>Ecdysozoa</taxon>
        <taxon>Arthropoda</taxon>
        <taxon>Hexapoda</taxon>
        <taxon>Insecta</taxon>
        <taxon>Pterygota</taxon>
        <taxon>Neoptera</taxon>
        <taxon>Endopterygota</taxon>
        <taxon>Hymenoptera</taxon>
        <taxon>Apocrita</taxon>
        <taxon>Ichneumonoidea</taxon>
        <taxon>Braconidae</taxon>
        <taxon>Opiinae</taxon>
        <taxon>Fopius</taxon>
    </lineage>
</organism>
<feature type="transmembrane region" description="Helical" evidence="5">
    <location>
        <begin position="43"/>
        <end position="61"/>
    </location>
</feature>
<dbReference type="PANTHER" id="PTHR10924">
    <property type="entry name" value="MAJOR FACILITATOR SUPERFAMILY PROTEIN-RELATED"/>
    <property type="match status" value="1"/>
</dbReference>
<sequence length="389" mass="43208">MAVQAGSAEYALIECTDKVFSLNYEMISVDGSKVTIKTSKTRWLIIAVYIFYCGISAFQWVEYSIVGNIIARYYHVTVEKVDYTAMAYMLFPIPLVIPGSHIAERIGLRWTNIVGSGLICLGSWVKIFSVHPDRFLLTLGGQSFLAVSQDEPKYPPSETRALQKKEHDGTERTLVESIKRLMTNASYLILCNSYGLGIGVLNALSTMLNQIVLARFEDGEEFAGRLGLIILVMGMFGSITFGLILDKTQKFKETTVTVYLSTLCSQIFFTISILIESNSLTYIAASILGFFISGYLALGYEMCAEYTYPESESLATGILNIGNNLYGIILILVCSQLKKYYGDVAVHICLCSALLVGLILTVMTKDEQRRQNAKRNNKFTDNRVPGLGI</sequence>
<feature type="transmembrane region" description="Helical" evidence="5">
    <location>
        <begin position="257"/>
        <end position="275"/>
    </location>
</feature>
<protein>
    <submittedName>
        <fullName evidence="7">Feline leukemia virus subgroup C receptor-related protein 2 isoform X1</fullName>
    </submittedName>
</protein>
<feature type="transmembrane region" description="Helical" evidence="5">
    <location>
        <begin position="345"/>
        <end position="364"/>
    </location>
</feature>
<evidence type="ECO:0000313" key="6">
    <source>
        <dbReference type="Proteomes" id="UP000694866"/>
    </source>
</evidence>
<accession>A0A9R1UB32</accession>
<evidence type="ECO:0000256" key="4">
    <source>
        <dbReference type="ARBA" id="ARBA00023136"/>
    </source>
</evidence>
<evidence type="ECO:0000256" key="1">
    <source>
        <dbReference type="ARBA" id="ARBA00004141"/>
    </source>
</evidence>
<keyword evidence="6" id="KW-1185">Reference proteome</keyword>
<dbReference type="Gene3D" id="1.20.1250.20">
    <property type="entry name" value="MFS general substrate transporter like domains"/>
    <property type="match status" value="1"/>
</dbReference>
<name>A0A9R1UB32_9HYME</name>
<keyword evidence="2 5" id="KW-0812">Transmembrane</keyword>
<dbReference type="InterPro" id="IPR036259">
    <property type="entry name" value="MFS_trans_sf"/>
</dbReference>
<keyword evidence="7" id="KW-0675">Receptor</keyword>
<dbReference type="RefSeq" id="XP_011314909.1">
    <property type="nucleotide sequence ID" value="XM_011316607.1"/>
</dbReference>
<dbReference type="KEGG" id="fas:105273900"/>
<reference evidence="7" key="1">
    <citation type="submission" date="2025-08" db="UniProtKB">
        <authorList>
            <consortium name="RefSeq"/>
        </authorList>
    </citation>
    <scope>IDENTIFICATION</scope>
    <source>
        <strain evidence="7">USDA-PBARC FA_bdor</strain>
        <tissue evidence="7">Whole organism</tissue>
    </source>
</reference>
<dbReference type="GO" id="GO:0015232">
    <property type="term" value="F:heme transmembrane transporter activity"/>
    <property type="evidence" value="ECO:0007669"/>
    <property type="project" value="TreeGrafter"/>
</dbReference>
<dbReference type="GO" id="GO:0097037">
    <property type="term" value="P:heme export"/>
    <property type="evidence" value="ECO:0007669"/>
    <property type="project" value="TreeGrafter"/>
</dbReference>
<keyword evidence="4 5" id="KW-0472">Membrane</keyword>
<feature type="transmembrane region" description="Helical" evidence="5">
    <location>
        <begin position="281"/>
        <end position="302"/>
    </location>
</feature>
<feature type="transmembrane region" description="Helical" evidence="5">
    <location>
        <begin position="226"/>
        <end position="245"/>
    </location>
</feature>
<dbReference type="InterPro" id="IPR011701">
    <property type="entry name" value="MFS"/>
</dbReference>
<dbReference type="PANTHER" id="PTHR10924:SF4">
    <property type="entry name" value="GH15861P"/>
    <property type="match status" value="1"/>
</dbReference>
<proteinExistence type="predicted"/>
<dbReference type="GO" id="GO:0016020">
    <property type="term" value="C:membrane"/>
    <property type="evidence" value="ECO:0007669"/>
    <property type="project" value="UniProtKB-SubCell"/>
</dbReference>
<dbReference type="AlphaFoldDB" id="A0A9R1UB32"/>
<dbReference type="GO" id="GO:0020037">
    <property type="term" value="F:heme binding"/>
    <property type="evidence" value="ECO:0007669"/>
    <property type="project" value="TreeGrafter"/>
</dbReference>
<evidence type="ECO:0000256" key="2">
    <source>
        <dbReference type="ARBA" id="ARBA00022692"/>
    </source>
</evidence>
<dbReference type="Pfam" id="PF07690">
    <property type="entry name" value="MFS_1"/>
    <property type="match status" value="1"/>
</dbReference>
<feature type="transmembrane region" description="Helical" evidence="5">
    <location>
        <begin position="314"/>
        <end position="333"/>
    </location>
</feature>
<dbReference type="Proteomes" id="UP000694866">
    <property type="component" value="Unplaced"/>
</dbReference>
<gene>
    <name evidence="7" type="primary">LOC105273900</name>
</gene>
<comment type="subcellular location">
    <subcellularLocation>
        <location evidence="1">Membrane</location>
        <topology evidence="1">Multi-pass membrane protein</topology>
    </subcellularLocation>
</comment>
<feature type="transmembrane region" description="Helical" evidence="5">
    <location>
        <begin position="81"/>
        <end position="99"/>
    </location>
</feature>
<dbReference type="SUPFAM" id="SSF103473">
    <property type="entry name" value="MFS general substrate transporter"/>
    <property type="match status" value="1"/>
</dbReference>
<evidence type="ECO:0000256" key="5">
    <source>
        <dbReference type="SAM" id="Phobius"/>
    </source>
</evidence>